<evidence type="ECO:0000256" key="4">
    <source>
        <dbReference type="ARBA" id="ARBA00023002"/>
    </source>
</evidence>
<keyword evidence="4" id="KW-0560">Oxidoreductase</keyword>
<dbReference type="EMBL" id="CAADFZ010000187">
    <property type="protein sequence ID" value="VFK68033.1"/>
    <property type="molecule type" value="Genomic_DNA"/>
</dbReference>
<dbReference type="InterPro" id="IPR012175">
    <property type="entry name" value="Xanth_DH_ssu_bac"/>
</dbReference>
<keyword evidence="5" id="KW-0408">Iron</keyword>
<dbReference type="InterPro" id="IPR016208">
    <property type="entry name" value="Ald_Oxase/xanthine_DH-like"/>
</dbReference>
<dbReference type="Gene3D" id="3.30.390.50">
    <property type="entry name" value="CO dehydrogenase flavoprotein, C-terminal domain"/>
    <property type="match status" value="1"/>
</dbReference>
<keyword evidence="2" id="KW-0479">Metal-binding</keyword>
<dbReference type="InterPro" id="IPR036318">
    <property type="entry name" value="FAD-bd_PCMH-like_sf"/>
</dbReference>
<feature type="domain" description="FAD-binding PCMH-type" evidence="7">
    <location>
        <begin position="178"/>
        <end position="358"/>
    </location>
</feature>
<dbReference type="InterPro" id="IPR006058">
    <property type="entry name" value="2Fe2S_fd_BS"/>
</dbReference>
<sequence length="475" mass="52343">MTHFILNNRNICTEFPSHGAVLDFLRHSQRLMGAKEGCREGACGSCLILVGETDGDAMSYEAINSCLLPLAEVDGKHVVTIEGLNDRNNRALNPIQQMIVIEGATQCGYCTPGIVLALTGFFLGNPHPDENEAIAAISGNLCRCTGYQSIKRAVARLCGILFRSDSSDGGAHVDWLVEQKILPNWFLGIPHRLRELPASPNAPSEISPKTMIVGGGTDLWVQKSDALSHADLIYLSRRKALQGIRIEGERCLIGATTTFEEIQDSPIMQGFFPRIREYFKLMASQPIRRRGTVGGNIVNASPIGDLSIFFLALDASVRLNDGQDQRELALQDFFEGYKRLAKKDSEFVEEIRFPLPAKNTYFNFEKVSKGAHLDIASVNSAIQITMDNGVIRQIHLSAGGVAPIPLYLSETINYLIGKEIDPDSVREAGSIAQSEIFPISDVRGSAQYKHLLLRQLIYAHFMTLFPERIALGALR</sequence>
<dbReference type="Gene3D" id="1.10.150.120">
    <property type="entry name" value="[2Fe-2S]-binding domain"/>
    <property type="match status" value="1"/>
</dbReference>
<evidence type="ECO:0000259" key="7">
    <source>
        <dbReference type="PROSITE" id="PS51387"/>
    </source>
</evidence>
<dbReference type="CDD" id="cd00207">
    <property type="entry name" value="fer2"/>
    <property type="match status" value="1"/>
</dbReference>
<dbReference type="GO" id="GO:0016491">
    <property type="term" value="F:oxidoreductase activity"/>
    <property type="evidence" value="ECO:0007669"/>
    <property type="project" value="UniProtKB-KW"/>
</dbReference>
<dbReference type="Pfam" id="PF00111">
    <property type="entry name" value="Fer2"/>
    <property type="match status" value="1"/>
</dbReference>
<dbReference type="Pfam" id="PF00941">
    <property type="entry name" value="FAD_binding_5"/>
    <property type="match status" value="1"/>
</dbReference>
<dbReference type="PANTHER" id="PTHR45444:SF3">
    <property type="entry name" value="XANTHINE DEHYDROGENASE"/>
    <property type="match status" value="1"/>
</dbReference>
<reference evidence="9" key="1">
    <citation type="submission" date="2019-02" db="EMBL/GenBank/DDBJ databases">
        <authorList>
            <person name="Gruber-Vodicka R. H."/>
            <person name="Seah K. B. B."/>
        </authorList>
    </citation>
    <scope>NUCLEOTIDE SEQUENCE</scope>
    <source>
        <strain evidence="9">BECK_BY19</strain>
        <strain evidence="8">BECK_BY8</strain>
    </source>
</reference>
<evidence type="ECO:0000256" key="3">
    <source>
        <dbReference type="ARBA" id="ARBA00022827"/>
    </source>
</evidence>
<dbReference type="InterPro" id="IPR016169">
    <property type="entry name" value="FAD-bd_PCMH_sub2"/>
</dbReference>
<dbReference type="InterPro" id="IPR001041">
    <property type="entry name" value="2Fe-2S_ferredoxin-type"/>
</dbReference>
<dbReference type="SUPFAM" id="SSF56176">
    <property type="entry name" value="FAD-binding/transporter-associated domain-like"/>
    <property type="match status" value="1"/>
</dbReference>
<keyword evidence="3" id="KW-0274">FAD</keyword>
<dbReference type="InterPro" id="IPR002888">
    <property type="entry name" value="2Fe-2S-bd"/>
</dbReference>
<dbReference type="GO" id="GO:0071949">
    <property type="term" value="F:FAD binding"/>
    <property type="evidence" value="ECO:0007669"/>
    <property type="project" value="InterPro"/>
</dbReference>
<dbReference type="Gene3D" id="3.30.465.10">
    <property type="match status" value="1"/>
</dbReference>
<dbReference type="SUPFAM" id="SSF55447">
    <property type="entry name" value="CO dehydrogenase flavoprotein C-terminal domain-like"/>
    <property type="match status" value="1"/>
</dbReference>
<dbReference type="InterPro" id="IPR036884">
    <property type="entry name" value="2Fe-2S-bd_dom_sf"/>
</dbReference>
<evidence type="ECO:0000256" key="2">
    <source>
        <dbReference type="ARBA" id="ARBA00022723"/>
    </source>
</evidence>
<dbReference type="InterPro" id="IPR036010">
    <property type="entry name" value="2Fe-2S_ferredoxin-like_sf"/>
</dbReference>
<keyword evidence="1" id="KW-0285">Flavoprotein</keyword>
<dbReference type="InterPro" id="IPR012675">
    <property type="entry name" value="Beta-grasp_dom_sf"/>
</dbReference>
<evidence type="ECO:0000313" key="8">
    <source>
        <dbReference type="EMBL" id="VFK68033.1"/>
    </source>
</evidence>
<name>A0A451B4W2_9GAMM</name>
<dbReference type="SUPFAM" id="SSF54292">
    <property type="entry name" value="2Fe-2S ferredoxin-like"/>
    <property type="match status" value="1"/>
</dbReference>
<dbReference type="PIRSF" id="PIRSF036557">
    <property type="entry name" value="XdhA_RC"/>
    <property type="match status" value="1"/>
</dbReference>
<dbReference type="Pfam" id="PF03450">
    <property type="entry name" value="CO_deh_flav_C"/>
    <property type="match status" value="1"/>
</dbReference>
<dbReference type="GO" id="GO:0051537">
    <property type="term" value="F:2 iron, 2 sulfur cluster binding"/>
    <property type="evidence" value="ECO:0007669"/>
    <property type="project" value="InterPro"/>
</dbReference>
<dbReference type="GO" id="GO:0005506">
    <property type="term" value="F:iron ion binding"/>
    <property type="evidence" value="ECO:0007669"/>
    <property type="project" value="InterPro"/>
</dbReference>
<dbReference type="EMBL" id="CAADGD010000186">
    <property type="protein sequence ID" value="VFK73313.1"/>
    <property type="molecule type" value="Genomic_DNA"/>
</dbReference>
<accession>A0A451B4W2</accession>
<feature type="domain" description="2Fe-2S ferredoxin-type" evidence="6">
    <location>
        <begin position="1"/>
        <end position="84"/>
    </location>
</feature>
<dbReference type="PANTHER" id="PTHR45444">
    <property type="entry name" value="XANTHINE DEHYDROGENASE"/>
    <property type="match status" value="1"/>
</dbReference>
<gene>
    <name evidence="8" type="ORF">BECKUNK1418G_GA0071005_11874</name>
    <name evidence="9" type="ORF">BECKUNK1418H_GA0071006_11864</name>
</gene>
<dbReference type="InterPro" id="IPR002346">
    <property type="entry name" value="Mopterin_DH_FAD-bd"/>
</dbReference>
<dbReference type="InterPro" id="IPR016166">
    <property type="entry name" value="FAD-bd_PCMH"/>
</dbReference>
<dbReference type="InterPro" id="IPR005107">
    <property type="entry name" value="CO_DH_flav_C"/>
</dbReference>
<dbReference type="PROSITE" id="PS51085">
    <property type="entry name" value="2FE2S_FER_2"/>
    <property type="match status" value="1"/>
</dbReference>
<dbReference type="SMART" id="SM01092">
    <property type="entry name" value="CO_deh_flav_C"/>
    <property type="match status" value="1"/>
</dbReference>
<dbReference type="PROSITE" id="PS00197">
    <property type="entry name" value="2FE2S_FER_1"/>
    <property type="match status" value="1"/>
</dbReference>
<dbReference type="AlphaFoldDB" id="A0A451B4W2"/>
<dbReference type="InterPro" id="IPR036683">
    <property type="entry name" value="CO_DH_flav_C_dom_sf"/>
</dbReference>
<dbReference type="SUPFAM" id="SSF47741">
    <property type="entry name" value="CO dehydrogenase ISP C-domain like"/>
    <property type="match status" value="1"/>
</dbReference>
<organism evidence="9">
    <name type="scientific">Candidatus Kentrum sp. UNK</name>
    <dbReference type="NCBI Taxonomy" id="2126344"/>
    <lineage>
        <taxon>Bacteria</taxon>
        <taxon>Pseudomonadati</taxon>
        <taxon>Pseudomonadota</taxon>
        <taxon>Gammaproteobacteria</taxon>
        <taxon>Candidatus Kentrum</taxon>
    </lineage>
</organism>
<evidence type="ECO:0000259" key="6">
    <source>
        <dbReference type="PROSITE" id="PS51085"/>
    </source>
</evidence>
<dbReference type="Gene3D" id="3.10.20.30">
    <property type="match status" value="1"/>
</dbReference>
<dbReference type="PROSITE" id="PS51387">
    <property type="entry name" value="FAD_PCMH"/>
    <property type="match status" value="1"/>
</dbReference>
<dbReference type="Pfam" id="PF01799">
    <property type="entry name" value="Fer2_2"/>
    <property type="match status" value="1"/>
</dbReference>
<evidence type="ECO:0000256" key="1">
    <source>
        <dbReference type="ARBA" id="ARBA00022630"/>
    </source>
</evidence>
<evidence type="ECO:0000256" key="5">
    <source>
        <dbReference type="ARBA" id="ARBA00023004"/>
    </source>
</evidence>
<proteinExistence type="predicted"/>
<evidence type="ECO:0000313" key="9">
    <source>
        <dbReference type="EMBL" id="VFK73313.1"/>
    </source>
</evidence>
<protein>
    <submittedName>
        <fullName evidence="9">Xanthine dehydrogenase small subunit</fullName>
    </submittedName>
</protein>